<keyword evidence="6" id="KW-0411">Iron-sulfur</keyword>
<keyword evidence="7" id="KW-1133">Transmembrane helix</keyword>
<dbReference type="SUPFAM" id="SSF54862">
    <property type="entry name" value="4Fe-4S ferredoxins"/>
    <property type="match status" value="1"/>
</dbReference>
<dbReference type="InterPro" id="IPR051684">
    <property type="entry name" value="Electron_Trans/Redox"/>
</dbReference>
<comment type="caution">
    <text evidence="9">The sequence shown here is derived from an EMBL/GenBank/DDBJ whole genome shotgun (WGS) entry which is preliminary data.</text>
</comment>
<evidence type="ECO:0000256" key="4">
    <source>
        <dbReference type="ARBA" id="ARBA00022982"/>
    </source>
</evidence>
<keyword evidence="4" id="KW-0249">Electron transport</keyword>
<dbReference type="EMBL" id="JXBL01000001">
    <property type="protein sequence ID" value="KIE41407.1"/>
    <property type="molecule type" value="Genomic_DNA"/>
</dbReference>
<dbReference type="InterPro" id="IPR017896">
    <property type="entry name" value="4Fe4S_Fe-S-bd"/>
</dbReference>
<dbReference type="AlphaFoldDB" id="A0A0C1QLB9"/>
<keyword evidence="3" id="KW-0479">Metal-binding</keyword>
<feature type="domain" description="4Fe-4S ferredoxin-type" evidence="8">
    <location>
        <begin position="196"/>
        <end position="224"/>
    </location>
</feature>
<dbReference type="PANTHER" id="PTHR30176">
    <property type="entry name" value="FERREDOXIN-TYPE PROTEIN NAPH"/>
    <property type="match status" value="1"/>
</dbReference>
<organism evidence="9 10">
    <name type="scientific">Geobacter soli</name>
    <dbReference type="NCBI Taxonomy" id="1510391"/>
    <lineage>
        <taxon>Bacteria</taxon>
        <taxon>Pseudomonadati</taxon>
        <taxon>Thermodesulfobacteriota</taxon>
        <taxon>Desulfuromonadia</taxon>
        <taxon>Geobacterales</taxon>
        <taxon>Geobacteraceae</taxon>
        <taxon>Geobacter</taxon>
    </lineage>
</organism>
<dbReference type="PROSITE" id="PS00198">
    <property type="entry name" value="4FE4S_FER_1"/>
    <property type="match status" value="2"/>
</dbReference>
<dbReference type="PROSITE" id="PS51379">
    <property type="entry name" value="4FE4S_FER_2"/>
    <property type="match status" value="2"/>
</dbReference>
<feature type="transmembrane region" description="Helical" evidence="7">
    <location>
        <begin position="95"/>
        <end position="112"/>
    </location>
</feature>
<dbReference type="Gene3D" id="3.30.70.20">
    <property type="match status" value="1"/>
</dbReference>
<dbReference type="InterPro" id="IPR017900">
    <property type="entry name" value="4Fe4S_Fe_S_CS"/>
</dbReference>
<keyword evidence="10" id="KW-1185">Reference proteome</keyword>
<keyword evidence="7" id="KW-0812">Transmembrane</keyword>
<keyword evidence="1" id="KW-0813">Transport</keyword>
<evidence type="ECO:0000256" key="3">
    <source>
        <dbReference type="ARBA" id="ARBA00022723"/>
    </source>
</evidence>
<evidence type="ECO:0000256" key="1">
    <source>
        <dbReference type="ARBA" id="ARBA00022448"/>
    </source>
</evidence>
<dbReference type="GO" id="GO:0051539">
    <property type="term" value="F:4 iron, 4 sulfur cluster binding"/>
    <property type="evidence" value="ECO:0007669"/>
    <property type="project" value="UniProtKB-KW"/>
</dbReference>
<keyword evidence="7" id="KW-0472">Membrane</keyword>
<dbReference type="Pfam" id="PF13187">
    <property type="entry name" value="Fer4_9"/>
    <property type="match status" value="1"/>
</dbReference>
<accession>A0A0C1QLB9</accession>
<dbReference type="PANTHER" id="PTHR30176:SF3">
    <property type="entry name" value="FERREDOXIN-TYPE PROTEIN NAPH"/>
    <property type="match status" value="1"/>
</dbReference>
<dbReference type="Proteomes" id="UP000031433">
    <property type="component" value="Unassembled WGS sequence"/>
</dbReference>
<evidence type="ECO:0000259" key="8">
    <source>
        <dbReference type="PROSITE" id="PS51379"/>
    </source>
</evidence>
<proteinExistence type="predicted"/>
<gene>
    <name evidence="9" type="ORF">SE37_01555</name>
</gene>
<name>A0A0C1QLB9_9BACT</name>
<evidence type="ECO:0000256" key="2">
    <source>
        <dbReference type="ARBA" id="ARBA00022485"/>
    </source>
</evidence>
<feature type="domain" description="4Fe-4S ferredoxin-type" evidence="8">
    <location>
        <begin position="167"/>
        <end position="195"/>
    </location>
</feature>
<keyword evidence="5" id="KW-0408">Iron</keyword>
<dbReference type="GO" id="GO:0046872">
    <property type="term" value="F:metal ion binding"/>
    <property type="evidence" value="ECO:0007669"/>
    <property type="project" value="UniProtKB-KW"/>
</dbReference>
<dbReference type="GO" id="GO:0005886">
    <property type="term" value="C:plasma membrane"/>
    <property type="evidence" value="ECO:0007669"/>
    <property type="project" value="TreeGrafter"/>
</dbReference>
<keyword evidence="2" id="KW-0004">4Fe-4S</keyword>
<feature type="transmembrane region" description="Helical" evidence="7">
    <location>
        <begin position="124"/>
        <end position="144"/>
    </location>
</feature>
<evidence type="ECO:0000313" key="10">
    <source>
        <dbReference type="Proteomes" id="UP000031433"/>
    </source>
</evidence>
<dbReference type="Pfam" id="PF12801">
    <property type="entry name" value="Fer4_5"/>
    <property type="match status" value="2"/>
</dbReference>
<sequence length="224" mass="24268">MEHMNGAISLPFQKPVAATHRWVLALIMVLTIAVGWRYPLVGFVVPAAMAASIAGSFFRGRYVCGNFCPRGSFFDTLFRLVGGPRDVPALLRGSAFRWAFLALLMGFLGWQISRNPADPAHWGFVFWMACALTTGIGIVLGLAFRARTWCLVCPVGTMANAIGGGNWQMTIAESCVGCGSCERHCPMGLTIAAHRQEGTLPHRDCLKCSSCVDACPQNALDWPS</sequence>
<reference evidence="9 10" key="1">
    <citation type="submission" date="2015-01" db="EMBL/GenBank/DDBJ databases">
        <title>Genome sequence of the anaerobic bacterium Geobacter soli GSS01, a dissimilatory Fe(III) reducer from soil.</title>
        <authorList>
            <person name="Yang G."/>
            <person name="Zhou S."/>
        </authorList>
    </citation>
    <scope>NUCLEOTIDE SEQUENCE [LARGE SCALE GENOMIC DNA]</scope>
    <source>
        <strain evidence="9 10">GSS01</strain>
    </source>
</reference>
<feature type="transmembrane region" description="Helical" evidence="7">
    <location>
        <begin position="21"/>
        <end position="38"/>
    </location>
</feature>
<evidence type="ECO:0000256" key="7">
    <source>
        <dbReference type="SAM" id="Phobius"/>
    </source>
</evidence>
<evidence type="ECO:0000256" key="6">
    <source>
        <dbReference type="ARBA" id="ARBA00023014"/>
    </source>
</evidence>
<protein>
    <submittedName>
        <fullName evidence="9">FeS-binding protein</fullName>
    </submittedName>
</protein>
<evidence type="ECO:0000256" key="5">
    <source>
        <dbReference type="ARBA" id="ARBA00023004"/>
    </source>
</evidence>
<evidence type="ECO:0000313" key="9">
    <source>
        <dbReference type="EMBL" id="KIE41407.1"/>
    </source>
</evidence>